<evidence type="ECO:0000256" key="2">
    <source>
        <dbReference type="ARBA" id="ARBA00023125"/>
    </source>
</evidence>
<evidence type="ECO:0000256" key="4">
    <source>
        <dbReference type="SAM" id="Coils"/>
    </source>
</evidence>
<dbReference type="Gene3D" id="3.20.20.70">
    <property type="entry name" value="Aldolase class I"/>
    <property type="match status" value="1"/>
</dbReference>
<keyword evidence="7" id="KW-1185">Reference proteome</keyword>
<dbReference type="Pfam" id="PF12833">
    <property type="entry name" value="HTH_18"/>
    <property type="match status" value="1"/>
</dbReference>
<keyword evidence="1" id="KW-0805">Transcription regulation</keyword>
<dbReference type="EMBL" id="JNVM01000016">
    <property type="protein sequence ID" value="KEQ24303.1"/>
    <property type="molecule type" value="Genomic_DNA"/>
</dbReference>
<dbReference type="RefSeq" id="WP_036685338.1">
    <property type="nucleotide sequence ID" value="NZ_JNVM01000016.1"/>
</dbReference>
<feature type="coiled-coil region" evidence="4">
    <location>
        <begin position="265"/>
        <end position="292"/>
    </location>
</feature>
<protein>
    <submittedName>
        <fullName evidence="6">AraC family transcriptional regulator</fullName>
    </submittedName>
</protein>
<proteinExistence type="predicted"/>
<name>A0A081P0T0_9BACL</name>
<dbReference type="PRINTS" id="PR00032">
    <property type="entry name" value="HTHARAC"/>
</dbReference>
<evidence type="ECO:0000313" key="6">
    <source>
        <dbReference type="EMBL" id="KEQ24303.1"/>
    </source>
</evidence>
<dbReference type="PANTHER" id="PTHR31862:SF1">
    <property type="entry name" value="UPF0261 DOMAIN PROTEIN (AFU_ORTHOLOGUE AFUA_1G10120)"/>
    <property type="match status" value="1"/>
</dbReference>
<dbReference type="SUPFAM" id="SSF51621">
    <property type="entry name" value="Phosphoenolpyruvate/pyruvate domain"/>
    <property type="match status" value="1"/>
</dbReference>
<accession>A0A081P0T0</accession>
<dbReference type="AlphaFoldDB" id="A0A081P0T0"/>
<dbReference type="Pfam" id="PF09370">
    <property type="entry name" value="PEP_hydrolase"/>
    <property type="match status" value="1"/>
</dbReference>
<dbReference type="InterPro" id="IPR018060">
    <property type="entry name" value="HTH_AraC"/>
</dbReference>
<dbReference type="Proteomes" id="UP000028123">
    <property type="component" value="Unassembled WGS sequence"/>
</dbReference>
<dbReference type="OrthoDB" id="247151at2"/>
<dbReference type="InterPro" id="IPR051353">
    <property type="entry name" value="Tobamovirus_resist_UPF0261"/>
</dbReference>
<evidence type="ECO:0000256" key="3">
    <source>
        <dbReference type="ARBA" id="ARBA00023163"/>
    </source>
</evidence>
<keyword evidence="3" id="KW-0804">Transcription</keyword>
<dbReference type="PANTHER" id="PTHR31862">
    <property type="entry name" value="UPF0261 DOMAIN PROTEIN (AFU_ORTHOLOGUE AFUA_1G10120)"/>
    <property type="match status" value="1"/>
</dbReference>
<comment type="caution">
    <text evidence="6">The sequence shown here is derived from an EMBL/GenBank/DDBJ whole genome shotgun (WGS) entry which is preliminary data.</text>
</comment>
<dbReference type="InterPro" id="IPR015813">
    <property type="entry name" value="Pyrv/PenolPyrv_kinase-like_dom"/>
</dbReference>
<dbReference type="InterPro" id="IPR020449">
    <property type="entry name" value="Tscrpt_reg_AraC-type_HTH"/>
</dbReference>
<dbReference type="eggNOG" id="COG5564">
    <property type="taxonomic scope" value="Bacteria"/>
</dbReference>
<dbReference type="Gene3D" id="1.10.10.60">
    <property type="entry name" value="Homeodomain-like"/>
    <property type="match status" value="2"/>
</dbReference>
<dbReference type="SUPFAM" id="SSF46689">
    <property type="entry name" value="Homeodomain-like"/>
    <property type="match status" value="2"/>
</dbReference>
<dbReference type="InterPro" id="IPR009215">
    <property type="entry name" value="TIM-br_IGPS-like"/>
</dbReference>
<dbReference type="GO" id="GO:0043565">
    <property type="term" value="F:sequence-specific DNA binding"/>
    <property type="evidence" value="ECO:0007669"/>
    <property type="project" value="InterPro"/>
</dbReference>
<dbReference type="eggNOG" id="COG2207">
    <property type="taxonomic scope" value="Bacteria"/>
</dbReference>
<organism evidence="6 7">
    <name type="scientific">Paenibacillus tyrfis</name>
    <dbReference type="NCBI Taxonomy" id="1501230"/>
    <lineage>
        <taxon>Bacteria</taxon>
        <taxon>Bacillati</taxon>
        <taxon>Bacillota</taxon>
        <taxon>Bacilli</taxon>
        <taxon>Bacillales</taxon>
        <taxon>Paenibacillaceae</taxon>
        <taxon>Paenibacillus</taxon>
    </lineage>
</organism>
<feature type="domain" description="HTH araC/xylS-type" evidence="5">
    <location>
        <begin position="299"/>
        <end position="397"/>
    </location>
</feature>
<evidence type="ECO:0000256" key="1">
    <source>
        <dbReference type="ARBA" id="ARBA00023015"/>
    </source>
</evidence>
<gene>
    <name evidence="6" type="ORF">ET33_08410</name>
</gene>
<dbReference type="SMART" id="SM00342">
    <property type="entry name" value="HTH_ARAC"/>
    <property type="match status" value="1"/>
</dbReference>
<reference evidence="6 7" key="1">
    <citation type="submission" date="2014-06" db="EMBL/GenBank/DDBJ databases">
        <title>Draft genome sequence of Paenibacillus sp. MSt1.</title>
        <authorList>
            <person name="Aw Y.K."/>
            <person name="Ong K.S."/>
            <person name="Gan H.M."/>
            <person name="Lee S.M."/>
        </authorList>
    </citation>
    <scope>NUCLEOTIDE SEQUENCE [LARGE SCALE GENOMIC DNA]</scope>
    <source>
        <strain evidence="6 7">MSt1</strain>
    </source>
</reference>
<evidence type="ECO:0000313" key="7">
    <source>
        <dbReference type="Proteomes" id="UP000028123"/>
    </source>
</evidence>
<keyword evidence="2" id="KW-0238">DNA-binding</keyword>
<dbReference type="InterPro" id="IPR013785">
    <property type="entry name" value="Aldolase_TIM"/>
</dbReference>
<dbReference type="PROSITE" id="PS00041">
    <property type="entry name" value="HTH_ARAC_FAMILY_1"/>
    <property type="match status" value="1"/>
</dbReference>
<dbReference type="GO" id="GO:0003824">
    <property type="term" value="F:catalytic activity"/>
    <property type="evidence" value="ECO:0007669"/>
    <property type="project" value="InterPro"/>
</dbReference>
<evidence type="ECO:0000259" key="5">
    <source>
        <dbReference type="PROSITE" id="PS01124"/>
    </source>
</evidence>
<sequence length="407" mass="45055">MQDLKRIVHKLNQAVEQDKHIIGAAVGCGLFAKYAETGGADLILVLNAGRFRLMGYSSTASLLPFGNSNEMVMETGIQEVLRNVSSIPCIFGLCATDPGIVLDDYLDEIQDAGFAGITNYPTVGLIDGVFGEALQEAGISFDMEVAAIRKASEKGLFTIAFVFNEEQAAQMAAAGAHIICAHLGFTKGGSSGVKLAISLEESAALSDKIFKAAETVNPDIFKLVYGGPVNSPENAEYIYNHTEAMGYIGGSSFERIPTEASIIRVTELFKKYQEVKSENKQLRQQLDLHTAIKQADYVRYITSYVTMHLQEPITFDHLSKELHLNRNYLSQLFRKKMGISFSEWLIQTRIGTAKDLLQKEHGNIQDIARQVGYEDASYFSRLFKKETGMTPSEWKEISHKNNNIPRS</sequence>
<dbReference type="InterPro" id="IPR018062">
    <property type="entry name" value="HTH_AraC-typ_CS"/>
</dbReference>
<dbReference type="GO" id="GO:0003700">
    <property type="term" value="F:DNA-binding transcription factor activity"/>
    <property type="evidence" value="ECO:0007669"/>
    <property type="project" value="InterPro"/>
</dbReference>
<dbReference type="PROSITE" id="PS01124">
    <property type="entry name" value="HTH_ARAC_FAMILY_2"/>
    <property type="match status" value="1"/>
</dbReference>
<dbReference type="InterPro" id="IPR009057">
    <property type="entry name" value="Homeodomain-like_sf"/>
</dbReference>
<keyword evidence="4" id="KW-0175">Coiled coil</keyword>